<sequence>MTFKYQFTLHCKKICAYRRNHFAKESQWIGNVQVTTKRFASPAIMSIKSEKLLLLLYIGPLRMRFRDRPNKYSTLCIAAKAGHVDVVRLLLGQCASVKERGGFGYSVHSFAICCRLWTP</sequence>
<accession>A0A5M9JHW1</accession>
<evidence type="ECO:0000313" key="1">
    <source>
        <dbReference type="EMBL" id="KAA8567316.1"/>
    </source>
</evidence>
<reference evidence="1 2" key="1">
    <citation type="submission" date="2019-06" db="EMBL/GenBank/DDBJ databases">
        <title>Genome Sequence of the Brown Rot Fungal Pathogen Monilinia fructicola.</title>
        <authorList>
            <person name="De Miccolis Angelini R.M."/>
            <person name="Landi L."/>
            <person name="Abate D."/>
            <person name="Pollastro S."/>
            <person name="Romanazzi G."/>
            <person name="Faretra F."/>
        </authorList>
    </citation>
    <scope>NUCLEOTIDE SEQUENCE [LARGE SCALE GENOMIC DNA]</scope>
    <source>
        <strain evidence="1 2">Mfrc123</strain>
    </source>
</reference>
<dbReference type="EMBL" id="VICG01000011">
    <property type="protein sequence ID" value="KAA8567316.1"/>
    <property type="molecule type" value="Genomic_DNA"/>
</dbReference>
<proteinExistence type="predicted"/>
<keyword evidence="2" id="KW-1185">Reference proteome</keyword>
<protein>
    <submittedName>
        <fullName evidence="1">Uncharacterized protein</fullName>
    </submittedName>
</protein>
<dbReference type="SUPFAM" id="SSF48403">
    <property type="entry name" value="Ankyrin repeat"/>
    <property type="match status" value="1"/>
</dbReference>
<gene>
    <name evidence="1" type="ORF">EYC84_010347</name>
</gene>
<dbReference type="Gene3D" id="1.25.40.20">
    <property type="entry name" value="Ankyrin repeat-containing domain"/>
    <property type="match status" value="1"/>
</dbReference>
<organism evidence="1 2">
    <name type="scientific">Monilinia fructicola</name>
    <name type="common">Brown rot fungus</name>
    <name type="synonym">Ciboria fructicola</name>
    <dbReference type="NCBI Taxonomy" id="38448"/>
    <lineage>
        <taxon>Eukaryota</taxon>
        <taxon>Fungi</taxon>
        <taxon>Dikarya</taxon>
        <taxon>Ascomycota</taxon>
        <taxon>Pezizomycotina</taxon>
        <taxon>Leotiomycetes</taxon>
        <taxon>Helotiales</taxon>
        <taxon>Sclerotiniaceae</taxon>
        <taxon>Monilinia</taxon>
    </lineage>
</organism>
<dbReference type="Proteomes" id="UP000322873">
    <property type="component" value="Unassembled WGS sequence"/>
</dbReference>
<comment type="caution">
    <text evidence="1">The sequence shown here is derived from an EMBL/GenBank/DDBJ whole genome shotgun (WGS) entry which is preliminary data.</text>
</comment>
<name>A0A5M9JHW1_MONFR</name>
<dbReference type="InterPro" id="IPR036770">
    <property type="entry name" value="Ankyrin_rpt-contain_sf"/>
</dbReference>
<dbReference type="AlphaFoldDB" id="A0A5M9JHW1"/>
<evidence type="ECO:0000313" key="2">
    <source>
        <dbReference type="Proteomes" id="UP000322873"/>
    </source>
</evidence>